<keyword evidence="2 3" id="KW-0143">Chaperone</keyword>
<dbReference type="EMBL" id="PXXO01000006">
    <property type="protein sequence ID" value="PSJ05793.1"/>
    <property type="molecule type" value="Genomic_DNA"/>
</dbReference>
<dbReference type="OrthoDB" id="9798842at2"/>
<evidence type="ECO:0000256" key="1">
    <source>
        <dbReference type="ARBA" id="ARBA00007177"/>
    </source>
</evidence>
<comment type="similarity">
    <text evidence="1 3">Belongs to the UreD family.</text>
</comment>
<comment type="subcellular location">
    <subcellularLocation>
        <location evidence="3">Cytoplasm</location>
    </subcellularLocation>
</comment>
<name>A0A2P7MX27_9CYAN</name>
<evidence type="ECO:0000313" key="5">
    <source>
        <dbReference type="Proteomes" id="UP000243002"/>
    </source>
</evidence>
<keyword evidence="3" id="KW-0963">Cytoplasm</keyword>
<dbReference type="Pfam" id="PF01774">
    <property type="entry name" value="UreD"/>
    <property type="match status" value="1"/>
</dbReference>
<dbReference type="PANTHER" id="PTHR33643">
    <property type="entry name" value="UREASE ACCESSORY PROTEIN D"/>
    <property type="match status" value="1"/>
</dbReference>
<evidence type="ECO:0000313" key="4">
    <source>
        <dbReference type="EMBL" id="PSJ05793.1"/>
    </source>
</evidence>
<organism evidence="4 5">
    <name type="scientific">Cyanobium usitatum str. Tous</name>
    <dbReference type="NCBI Taxonomy" id="2116684"/>
    <lineage>
        <taxon>Bacteria</taxon>
        <taxon>Bacillati</taxon>
        <taxon>Cyanobacteriota</taxon>
        <taxon>Cyanophyceae</taxon>
        <taxon>Synechococcales</taxon>
        <taxon>Prochlorococcaceae</taxon>
        <taxon>Cyanobium</taxon>
    </lineage>
</organism>
<accession>A0A2P7MX27</accession>
<dbReference type="Proteomes" id="UP000243002">
    <property type="component" value="Unassembled WGS sequence"/>
</dbReference>
<reference evidence="4 5" key="1">
    <citation type="journal article" date="2018" name="Environ. Microbiol.">
        <title>Ecological and genomic features of two widespread freshwater picocyanobacteria.</title>
        <authorList>
            <person name="Cabello-Yeves P.J."/>
            <person name="Picazo A."/>
            <person name="Camacho A."/>
            <person name="Callieri C."/>
            <person name="Rosselli R."/>
            <person name="Roda-Garcia J.J."/>
            <person name="Coutinho F.H."/>
            <person name="Rodriguez-Valera F."/>
        </authorList>
    </citation>
    <scope>NUCLEOTIDE SEQUENCE [LARGE SCALE GENOMIC DNA]</scope>
    <source>
        <strain evidence="4 5">Tous</strain>
    </source>
</reference>
<comment type="function">
    <text evidence="3">Required for maturation of urease via the functional incorporation of the urease nickel metallocenter.</text>
</comment>
<dbReference type="GO" id="GO:0005737">
    <property type="term" value="C:cytoplasm"/>
    <property type="evidence" value="ECO:0007669"/>
    <property type="project" value="UniProtKB-SubCell"/>
</dbReference>
<comment type="caution">
    <text evidence="4">The sequence shown here is derived from an EMBL/GenBank/DDBJ whole genome shotgun (WGS) entry which is preliminary data.</text>
</comment>
<dbReference type="AlphaFoldDB" id="A0A2P7MX27"/>
<evidence type="ECO:0000256" key="3">
    <source>
        <dbReference type="HAMAP-Rule" id="MF_01384"/>
    </source>
</evidence>
<evidence type="ECO:0000256" key="2">
    <source>
        <dbReference type="ARBA" id="ARBA00023186"/>
    </source>
</evidence>
<dbReference type="InterPro" id="IPR002669">
    <property type="entry name" value="UreD"/>
</dbReference>
<sequence length="264" mass="28240">MQRAYPQVDGRCELPLLHTAGGLVGGDQLTLRAHLAPGSQALLTSVAAQKVYGTVGRSRLVPQGQWARQSLHFSLEAGSDLEWLPQELVLFAGGLLEQNLTVELAAGASWLGMDVVRLGRSAAGETLGQGCWRSRLQVCRRGPEGRRWELVDPLEISGASLAAEHGMAGQPVLGSLVWAAPQPLGAAALAQLLANCRSDRQGLEGDLACGALDQGLIARYRGPSSQAARFWFTRVWARIRAARGLSAPELPRVWPFQEQPLGSG</sequence>
<comment type="subunit">
    <text evidence="3">UreD, UreF and UreG form a complex that acts as a GTP-hydrolysis-dependent molecular chaperone, activating the urease apoprotein by helping to assemble the nickel containing metallocenter of UreC. The UreE protein probably delivers the nickel.</text>
</comment>
<dbReference type="PANTHER" id="PTHR33643:SF1">
    <property type="entry name" value="UREASE ACCESSORY PROTEIN D"/>
    <property type="match status" value="1"/>
</dbReference>
<dbReference type="GO" id="GO:0016151">
    <property type="term" value="F:nickel cation binding"/>
    <property type="evidence" value="ECO:0007669"/>
    <property type="project" value="UniProtKB-UniRule"/>
</dbReference>
<keyword evidence="3" id="KW-0996">Nickel insertion</keyword>
<protein>
    <recommendedName>
        <fullName evidence="3">Urease accessory protein UreD</fullName>
    </recommendedName>
</protein>
<gene>
    <name evidence="3" type="primary">ureD</name>
    <name evidence="4" type="ORF">C7K55_06585</name>
</gene>
<proteinExistence type="inferred from homology"/>
<keyword evidence="5" id="KW-1185">Reference proteome</keyword>
<dbReference type="HAMAP" id="MF_01384">
    <property type="entry name" value="UreD"/>
    <property type="match status" value="1"/>
</dbReference>